<sequence length="218" mass="24820">MKKILLYITTACFLIACNQEGKNQSDTDSAGLNPPVIIDTSAKAGHDSIAVTSDTALLDLSRIILTALKQQDTTRLNQYVSPEFRLRFSPYAFIDTSSKAFTPYELMAAFSKSTIFEWGSYDGSGEPIKMNIRQYFNKFVYNKDYLSAPKRSVNTFLGSGNSLNNLKEVYPTDHFTEFYFPGFDAKYDGMDWQTIRLVFRQANEKTYLIAIVHDQWTI</sequence>
<dbReference type="Proteomes" id="UP001165367">
    <property type="component" value="Unassembled WGS sequence"/>
</dbReference>
<proteinExistence type="predicted"/>
<protein>
    <submittedName>
        <fullName evidence="1">Uncharacterized protein</fullName>
    </submittedName>
</protein>
<accession>A0ABS9KQU3</accession>
<gene>
    <name evidence="1" type="ORF">LZZ85_10410</name>
</gene>
<evidence type="ECO:0000313" key="2">
    <source>
        <dbReference type="Proteomes" id="UP001165367"/>
    </source>
</evidence>
<dbReference type="PROSITE" id="PS51257">
    <property type="entry name" value="PROKAR_LIPOPROTEIN"/>
    <property type="match status" value="1"/>
</dbReference>
<evidence type="ECO:0000313" key="1">
    <source>
        <dbReference type="EMBL" id="MCG2614697.1"/>
    </source>
</evidence>
<reference evidence="1" key="1">
    <citation type="submission" date="2022-01" db="EMBL/GenBank/DDBJ databases">
        <authorList>
            <person name="Jo J.-H."/>
            <person name="Im W.-T."/>
        </authorList>
    </citation>
    <scope>NUCLEOTIDE SEQUENCE</scope>
    <source>
        <strain evidence="1">NA20</strain>
    </source>
</reference>
<organism evidence="1 2">
    <name type="scientific">Terrimonas ginsenosidimutans</name>
    <dbReference type="NCBI Taxonomy" id="2908004"/>
    <lineage>
        <taxon>Bacteria</taxon>
        <taxon>Pseudomonadati</taxon>
        <taxon>Bacteroidota</taxon>
        <taxon>Chitinophagia</taxon>
        <taxon>Chitinophagales</taxon>
        <taxon>Chitinophagaceae</taxon>
        <taxon>Terrimonas</taxon>
    </lineage>
</organism>
<name>A0ABS9KQU3_9BACT</name>
<comment type="caution">
    <text evidence="1">The sequence shown here is derived from an EMBL/GenBank/DDBJ whole genome shotgun (WGS) entry which is preliminary data.</text>
</comment>
<keyword evidence="2" id="KW-1185">Reference proteome</keyword>
<dbReference type="RefSeq" id="WP_237871362.1">
    <property type="nucleotide sequence ID" value="NZ_JAKLTR010000005.1"/>
</dbReference>
<dbReference type="EMBL" id="JAKLTR010000005">
    <property type="protein sequence ID" value="MCG2614697.1"/>
    <property type="molecule type" value="Genomic_DNA"/>
</dbReference>